<evidence type="ECO:0000313" key="3">
    <source>
        <dbReference type="Proteomes" id="UP000001055"/>
    </source>
</evidence>
<gene>
    <name evidence="2" type="ORF">SNOG_10034</name>
</gene>
<proteinExistence type="predicted"/>
<protein>
    <submittedName>
        <fullName evidence="2">Uncharacterized protein</fullName>
    </submittedName>
</protein>
<dbReference type="EMBL" id="CH445340">
    <property type="protein sequence ID" value="EAT82369.1"/>
    <property type="molecule type" value="Genomic_DNA"/>
</dbReference>
<feature type="region of interest" description="Disordered" evidence="1">
    <location>
        <begin position="31"/>
        <end position="50"/>
    </location>
</feature>
<reference evidence="3" key="1">
    <citation type="journal article" date="2007" name="Plant Cell">
        <title>Dothideomycete-plant interactions illuminated by genome sequencing and EST analysis of the wheat pathogen Stagonospora nodorum.</title>
        <authorList>
            <person name="Hane J.K."/>
            <person name="Lowe R.G."/>
            <person name="Solomon P.S."/>
            <person name="Tan K.C."/>
            <person name="Schoch C.L."/>
            <person name="Spatafora J.W."/>
            <person name="Crous P.W."/>
            <person name="Kodira C."/>
            <person name="Birren B.W."/>
            <person name="Galagan J.E."/>
            <person name="Torriani S.F."/>
            <person name="McDonald B.A."/>
            <person name="Oliver R.P."/>
        </authorList>
    </citation>
    <scope>NUCLEOTIDE SEQUENCE [LARGE SCALE GENOMIC DNA]</scope>
    <source>
        <strain evidence="3">SN15 / ATCC MYA-4574 / FGSC 10173</strain>
    </source>
</reference>
<dbReference type="InParanoid" id="Q0UDY0"/>
<dbReference type="Proteomes" id="UP000001055">
    <property type="component" value="Unassembled WGS sequence"/>
</dbReference>
<dbReference type="RefSeq" id="XP_001800317.1">
    <property type="nucleotide sequence ID" value="XM_001800265.1"/>
</dbReference>
<evidence type="ECO:0000256" key="1">
    <source>
        <dbReference type="SAM" id="MobiDB-lite"/>
    </source>
</evidence>
<dbReference type="AlphaFoldDB" id="Q0UDY0"/>
<evidence type="ECO:0000313" key="2">
    <source>
        <dbReference type="EMBL" id="EAT82369.1"/>
    </source>
</evidence>
<dbReference type="GeneID" id="5977223"/>
<organism evidence="2 3">
    <name type="scientific">Phaeosphaeria nodorum (strain SN15 / ATCC MYA-4574 / FGSC 10173)</name>
    <name type="common">Glume blotch fungus</name>
    <name type="synonym">Parastagonospora nodorum</name>
    <dbReference type="NCBI Taxonomy" id="321614"/>
    <lineage>
        <taxon>Eukaryota</taxon>
        <taxon>Fungi</taxon>
        <taxon>Dikarya</taxon>
        <taxon>Ascomycota</taxon>
        <taxon>Pezizomycotina</taxon>
        <taxon>Dothideomycetes</taxon>
        <taxon>Pleosporomycetidae</taxon>
        <taxon>Pleosporales</taxon>
        <taxon>Pleosporineae</taxon>
        <taxon>Phaeosphaeriaceae</taxon>
        <taxon>Parastagonospora</taxon>
    </lineage>
</organism>
<name>Q0UDY0_PHANO</name>
<feature type="compositionally biased region" description="Basic residues" evidence="1">
    <location>
        <begin position="35"/>
        <end position="50"/>
    </location>
</feature>
<accession>Q0UDY0</accession>
<sequence>MSINLEELRDMTQTLTSFKCMALLAVELEQSETRRRPHQHQRGARPIKLL</sequence>
<dbReference type="KEGG" id="pno:SNOG_10034"/>